<sequence>MDDQEHSRRPCTPPRDPVPPAATQDAVSSRTRSGGAQRVVDWFGTVEESLRHAERTKQEKGARGCYSWQKANKAPFTKPATLRNIPIVQVIIPHDGEGEDLIIKLEETYKAEMTFPGHLDSTIWTLPSTAFGTFCTALLEQIARGRNNRQAHSILQECKPRGVAEPEGMENQPRASQVRRAPSRSEGNAANFAQDIIEAVAKLKQKHTQCGNPRHNWCWVREDGAHAPLNGPMISSWANAILNPDDPHSSWDQAPNLSIFDAQPRQVSSSPRASVSTDARSTVGHLMEVVSSPTPFRSERTPHWFTVTEQEDERILRTPSRGRRMTLDEFCVAYDITPSVKSVLVGQEIAEPHDLSDFSNKLYSKHVDEEGLGLTLGGSKNLWAAIKAWKAGYDCIAQAQATEDGHESRAM</sequence>
<comment type="caution">
    <text evidence="1">The sequence shown here is derived from an EMBL/GenBank/DDBJ whole genome shotgun (WGS) entry which is preliminary data.</text>
</comment>
<organism evidence="1 2">
    <name type="scientific">Naganishia adeliensis</name>
    <dbReference type="NCBI Taxonomy" id="92952"/>
    <lineage>
        <taxon>Eukaryota</taxon>
        <taxon>Fungi</taxon>
        <taxon>Dikarya</taxon>
        <taxon>Basidiomycota</taxon>
        <taxon>Agaricomycotina</taxon>
        <taxon>Tremellomycetes</taxon>
        <taxon>Filobasidiales</taxon>
        <taxon>Filobasidiaceae</taxon>
        <taxon>Naganishia</taxon>
    </lineage>
</organism>
<dbReference type="Proteomes" id="UP001230649">
    <property type="component" value="Unassembled WGS sequence"/>
</dbReference>
<accession>A0ACC2V781</accession>
<protein>
    <submittedName>
        <fullName evidence="1">Uncharacterized protein</fullName>
    </submittedName>
</protein>
<reference evidence="1" key="1">
    <citation type="submission" date="2023-04" db="EMBL/GenBank/DDBJ databases">
        <title>Draft Genome sequencing of Naganishia species isolated from polar environments using Oxford Nanopore Technology.</title>
        <authorList>
            <person name="Leo P."/>
            <person name="Venkateswaran K."/>
        </authorList>
    </citation>
    <scope>NUCLEOTIDE SEQUENCE</scope>
    <source>
        <strain evidence="1">MNA-CCFEE 5262</strain>
    </source>
</reference>
<proteinExistence type="predicted"/>
<dbReference type="EMBL" id="JASBWS010000126">
    <property type="protein sequence ID" value="KAJ9095214.1"/>
    <property type="molecule type" value="Genomic_DNA"/>
</dbReference>
<evidence type="ECO:0000313" key="1">
    <source>
        <dbReference type="EMBL" id="KAJ9095214.1"/>
    </source>
</evidence>
<name>A0ACC2V781_9TREE</name>
<evidence type="ECO:0000313" key="2">
    <source>
        <dbReference type="Proteomes" id="UP001230649"/>
    </source>
</evidence>
<gene>
    <name evidence="1" type="ORF">QFC20_006690</name>
</gene>
<keyword evidence="2" id="KW-1185">Reference proteome</keyword>